<name>A0A3N0VED8_9GAMM</name>
<keyword evidence="3" id="KW-1185">Reference proteome</keyword>
<comment type="caution">
    <text evidence="2">The sequence shown here is derived from an EMBL/GenBank/DDBJ whole genome shotgun (WGS) entry which is preliminary data.</text>
</comment>
<protein>
    <recommendedName>
        <fullName evidence="1">DUF6351 domain-containing protein</fullName>
    </recommendedName>
</protein>
<dbReference type="EMBL" id="RJVO01000003">
    <property type="protein sequence ID" value="ROH91080.1"/>
    <property type="molecule type" value="Genomic_DNA"/>
</dbReference>
<sequence>MSVLSNRADLISGGDALVAFAAPAGVEPQAVSLSLNGKSSPATFKRMPNGQLGSLLTGLELGANAVVARFPGGSAATTIVNHPAGGPVFSGPQLMPWLCRNSGAVDAQCNQPVEYRYAYKSSNPLKAGMQTYDPGNPPTDVAQITTENGLTLPFIVRIETGYMDRDQYQIAALYQVDQAWTATEPQPQFNHKLVINHGFGCGVEYQTASAPAVAPGAGTAIPVVGGQLPIGLPLVEVLTDATEVALGKGFAVMSTALDNSSHNCNVALQAESLVMAKERVVEQYGDLRYTIGQGCSGGSLAMQWISNAYPGIYQGILPTCSFPDAWSTATQFADYHLLLAYFQDPSRWGAGVLWLPTQMGDVMGHLSLLNAIVSENAQFHVAVATDPCGGTTDETRYHPTNNPAGVRCTVMDAAINLLGPRQPEDWGEVEKQLGRGFAGFPVDNVGVQYGLGALRAGLILPAQFVDLNVAIGGLDIDTKPIPSRTPAAQPALANAYRTGLINETNNLDQTAIIDCRGPDPGAFHDAYRAFAIRARLDREHGNHDNQVIWEGPLLIMGDNECARNSFAAMDAWLAAVEQDLSPMPLALKLTTHKPTNVVDACYDGLGQRISAGLCPELIVPVYGTPRTVAGDAISTDTNKCQLKPLDRNDDYGLLPFTDAQWASLSAVFPEGVCDYSKPGVSQQGTIPWQTYQGPLNQVIYGGTPLPPAPANSGTAWAGPAFQVFTH</sequence>
<gene>
    <name evidence="2" type="ORF">ED208_08940</name>
</gene>
<dbReference type="Proteomes" id="UP000282106">
    <property type="component" value="Unassembled WGS sequence"/>
</dbReference>
<proteinExistence type="predicted"/>
<reference evidence="2 3" key="1">
    <citation type="submission" date="2018-10" db="EMBL/GenBank/DDBJ databases">
        <authorList>
            <person name="Chen W.-M."/>
        </authorList>
    </citation>
    <scope>NUCLEOTIDE SEQUENCE [LARGE SCALE GENOMIC DNA]</scope>
    <source>
        <strain evidence="2 3">THS-13</strain>
    </source>
</reference>
<dbReference type="AlphaFoldDB" id="A0A3N0VED8"/>
<feature type="domain" description="DUF6351" evidence="1">
    <location>
        <begin position="1"/>
        <end position="683"/>
    </location>
</feature>
<dbReference type="Pfam" id="PF19878">
    <property type="entry name" value="DUF6351"/>
    <property type="match status" value="1"/>
</dbReference>
<dbReference type="InterPro" id="IPR045556">
    <property type="entry name" value="DUF6351"/>
</dbReference>
<organism evidence="2 3">
    <name type="scientific">Stagnimonas aquatica</name>
    <dbReference type="NCBI Taxonomy" id="2689987"/>
    <lineage>
        <taxon>Bacteria</taxon>
        <taxon>Pseudomonadati</taxon>
        <taxon>Pseudomonadota</taxon>
        <taxon>Gammaproteobacteria</taxon>
        <taxon>Nevskiales</taxon>
        <taxon>Nevskiaceae</taxon>
        <taxon>Stagnimonas</taxon>
    </lineage>
</organism>
<dbReference type="InParanoid" id="A0A3N0VED8"/>
<evidence type="ECO:0000313" key="3">
    <source>
        <dbReference type="Proteomes" id="UP000282106"/>
    </source>
</evidence>
<evidence type="ECO:0000259" key="1">
    <source>
        <dbReference type="Pfam" id="PF19878"/>
    </source>
</evidence>
<dbReference type="RefSeq" id="WP_123211535.1">
    <property type="nucleotide sequence ID" value="NZ_RJVO01000003.1"/>
</dbReference>
<evidence type="ECO:0000313" key="2">
    <source>
        <dbReference type="EMBL" id="ROH91080.1"/>
    </source>
</evidence>
<accession>A0A3N0VED8</accession>